<evidence type="ECO:0000313" key="6">
    <source>
        <dbReference type="Proteomes" id="UP000199689"/>
    </source>
</evidence>
<protein>
    <submittedName>
        <fullName evidence="5">DNA-binding transcriptional regulator, MarR family</fullName>
    </submittedName>
</protein>
<keyword evidence="2 5" id="KW-0238">DNA-binding</keyword>
<proteinExistence type="predicted"/>
<evidence type="ECO:0000256" key="1">
    <source>
        <dbReference type="ARBA" id="ARBA00023015"/>
    </source>
</evidence>
<dbReference type="Pfam" id="PF12802">
    <property type="entry name" value="MarR_2"/>
    <property type="match status" value="1"/>
</dbReference>
<evidence type="ECO:0000256" key="3">
    <source>
        <dbReference type="ARBA" id="ARBA00023163"/>
    </source>
</evidence>
<organism evidence="5 6">
    <name type="scientific">Allisonella histaminiformans</name>
    <dbReference type="NCBI Taxonomy" id="209880"/>
    <lineage>
        <taxon>Bacteria</taxon>
        <taxon>Bacillati</taxon>
        <taxon>Bacillota</taxon>
        <taxon>Negativicutes</taxon>
        <taxon>Veillonellales</taxon>
        <taxon>Veillonellaceae</taxon>
        <taxon>Allisonella</taxon>
    </lineage>
</organism>
<dbReference type="EMBL" id="FMXA01000019">
    <property type="protein sequence ID" value="SDA56774.1"/>
    <property type="molecule type" value="Genomic_DNA"/>
</dbReference>
<dbReference type="RefSeq" id="WP_159427871.1">
    <property type="nucleotide sequence ID" value="NZ_FMXA01000019.1"/>
</dbReference>
<dbReference type="InterPro" id="IPR036390">
    <property type="entry name" value="WH_DNA-bd_sf"/>
</dbReference>
<dbReference type="OrthoDB" id="9799663at2"/>
<keyword evidence="1" id="KW-0805">Transcription regulation</keyword>
<dbReference type="GO" id="GO:0003677">
    <property type="term" value="F:DNA binding"/>
    <property type="evidence" value="ECO:0007669"/>
    <property type="project" value="UniProtKB-KW"/>
</dbReference>
<dbReference type="AlphaFoldDB" id="A0A1G5WFS8"/>
<dbReference type="SUPFAM" id="SSF46785">
    <property type="entry name" value="Winged helix' DNA-binding domain"/>
    <property type="match status" value="1"/>
</dbReference>
<dbReference type="STRING" id="209880.SAMN02910343_01349"/>
<keyword evidence="3" id="KW-0804">Transcription</keyword>
<dbReference type="GeneID" id="87756353"/>
<dbReference type="InterPro" id="IPR036388">
    <property type="entry name" value="WH-like_DNA-bd_sf"/>
</dbReference>
<name>A0A1G5WFS8_9FIRM</name>
<dbReference type="Gene3D" id="1.10.10.10">
    <property type="entry name" value="Winged helix-like DNA-binding domain superfamily/Winged helix DNA-binding domain"/>
    <property type="match status" value="1"/>
</dbReference>
<feature type="domain" description="HTH marR-type" evidence="4">
    <location>
        <begin position="1"/>
        <end position="151"/>
    </location>
</feature>
<keyword evidence="6" id="KW-1185">Reference proteome</keyword>
<dbReference type="GO" id="GO:0003700">
    <property type="term" value="F:DNA-binding transcription factor activity"/>
    <property type="evidence" value="ECO:0007669"/>
    <property type="project" value="InterPro"/>
</dbReference>
<sequence length="159" mass="18422">MEKTPFLNPSDFLEDEAFLISFNIALICQRICDMQTKILKKYDLTPRQSLVLAYLRNHPEDKITQKILEDKMHLSNPTVTVIVRSMIGKGLIAKEKDTEDRRKYILHMTEKGKAAFNNGRGESRAADDLAYEGLSREDIDYLKSIMRRIMDNLIAEEKK</sequence>
<dbReference type="PROSITE" id="PS50995">
    <property type="entry name" value="HTH_MARR_2"/>
    <property type="match status" value="1"/>
</dbReference>
<accession>A0A1G5WFS8</accession>
<evidence type="ECO:0000313" key="5">
    <source>
        <dbReference type="EMBL" id="SDA56774.1"/>
    </source>
</evidence>
<dbReference type="InterPro" id="IPR000835">
    <property type="entry name" value="HTH_MarR-typ"/>
</dbReference>
<evidence type="ECO:0000259" key="4">
    <source>
        <dbReference type="PROSITE" id="PS50995"/>
    </source>
</evidence>
<gene>
    <name evidence="5" type="ORF">SAMN02910343_01349</name>
</gene>
<evidence type="ECO:0000256" key="2">
    <source>
        <dbReference type="ARBA" id="ARBA00023125"/>
    </source>
</evidence>
<dbReference type="PANTHER" id="PTHR42756:SF1">
    <property type="entry name" value="TRANSCRIPTIONAL REPRESSOR OF EMRAB OPERON"/>
    <property type="match status" value="1"/>
</dbReference>
<reference evidence="5 6" key="1">
    <citation type="submission" date="2016-10" db="EMBL/GenBank/DDBJ databases">
        <authorList>
            <person name="de Groot N.N."/>
        </authorList>
    </citation>
    <scope>NUCLEOTIDE SEQUENCE [LARGE SCALE GENOMIC DNA]</scope>
    <source>
        <strain evidence="5 6">DSM 15230</strain>
    </source>
</reference>
<dbReference type="Proteomes" id="UP000199689">
    <property type="component" value="Unassembled WGS sequence"/>
</dbReference>
<dbReference type="PANTHER" id="PTHR42756">
    <property type="entry name" value="TRANSCRIPTIONAL REGULATOR, MARR"/>
    <property type="match status" value="1"/>
</dbReference>
<dbReference type="SMART" id="SM00347">
    <property type="entry name" value="HTH_MARR"/>
    <property type="match status" value="1"/>
</dbReference>